<evidence type="ECO:0000313" key="2">
    <source>
        <dbReference type="Proteomes" id="UP001060771"/>
    </source>
</evidence>
<gene>
    <name evidence="1" type="ORF">Vsou_24930</name>
</gene>
<sequence>MDNEFVMKVNNQYLIADPILRRISDRVRCWD</sequence>
<dbReference type="Proteomes" id="UP001060771">
    <property type="component" value="Chromosome"/>
</dbReference>
<evidence type="ECO:0000313" key="1">
    <source>
        <dbReference type="EMBL" id="BDR93400.1"/>
    </source>
</evidence>
<dbReference type="EMBL" id="AP026830">
    <property type="protein sequence ID" value="BDR93400.1"/>
    <property type="molecule type" value="Genomic_DNA"/>
</dbReference>
<reference evidence="2" key="1">
    <citation type="submission" date="2022-09" db="EMBL/GenBank/DDBJ databases">
        <title>Complete genome sequence of Vulcanisaeta souniana.</title>
        <authorList>
            <person name="Kato S."/>
            <person name="Itoh T."/>
            <person name="Ohkuma M."/>
        </authorList>
    </citation>
    <scope>NUCLEOTIDE SEQUENCE [LARGE SCALE GENOMIC DNA]</scope>
    <source>
        <strain evidence="2">JCM 11219</strain>
    </source>
</reference>
<protein>
    <submittedName>
        <fullName evidence="1">Uncharacterized protein</fullName>
    </submittedName>
</protein>
<organism evidence="1 2">
    <name type="scientific">Vulcanisaeta souniana JCM 11219</name>
    <dbReference type="NCBI Taxonomy" id="1293586"/>
    <lineage>
        <taxon>Archaea</taxon>
        <taxon>Thermoproteota</taxon>
        <taxon>Thermoprotei</taxon>
        <taxon>Thermoproteales</taxon>
        <taxon>Thermoproteaceae</taxon>
        <taxon>Vulcanisaeta</taxon>
    </lineage>
</organism>
<proteinExistence type="predicted"/>
<name>A0ABN6SUQ2_9CREN</name>
<accession>A0ABN6SUQ2</accession>
<keyword evidence="2" id="KW-1185">Reference proteome</keyword>